<dbReference type="GO" id="GO:0140359">
    <property type="term" value="F:ABC-type transporter activity"/>
    <property type="evidence" value="ECO:0007669"/>
    <property type="project" value="InterPro"/>
</dbReference>
<sequence length="959" mass="104226">MLILDSVANVALSVDDVCALDASRISNPVMFRKFAGGLRVDENFLLNDRWEKMPALNAPSLLFGAIMQEMLPVSYDAGWLEGLGGSFSIRITGVGEYTLISMSRRVVTLCGLPTDAVTNEQSADLEIAPEVMLAFCRGLLLEMADDVLADEDEFEDREISSAELLFNGMPSGGYDFGASIKDAQAGNIGFLNANAAATGSIEKAGDQDWFAVMLNAGVPYRIDLRGSGSGRGTLNDPMIHGIVSANGASMGLANDDAIGLESRIVFTPTNSGTYYIAAGAYSAGTGTYQLQVVNNAYTEPLLPSVEVGGDFASDITSARNERIGSVAINGMAKGTISTSGDRDWYAVTLSAGTTYRIDLRGAPTGRGTLTDPYLWAIYDSSPNPVDIFGNVRPDGVGRAMNDDSNGTVDSMVFFTPQRNDTYYIAAAGYSSSTGTYQLTVSTDTNGYALAWAGLPVLAVRLGLRHLQSLRLESQSLDTTLKIKRAFLDRLYARPTVFFDAHFAGELFGRLKDLDQCLRLSLRAHHSVVPQAIIAVASTAALFLIAPIIAILLIIPRVAIIGWMYVVSKRTHELELKIRDEGDRNRALQAQRAGGFLRFFAAGLQDHLLTTCLPGISRWQTARANYERRFITFRAFQRAIDTSSQPLAAFAGAYLMIAGQLTYGGFMLATALGLVLSTQLTELSDTFQKYRALGPVVRRVAEVVHEVDRDEGLAENQIILPEQPIEHRGADMLIADRLSFGYNGLDADLFANLNFAIKRREVVNVLGESGAGKSTLLDLLAGLRRPIAGGVYFEGIAVTGPISAGFVVADDEFVEGPLAAFVASGREIDIPRLVYVLKFVELWERLGFFVDGDGSERLEKQGLSRGEIQRLMLAQALYRSGECLIFDEAFTHLSLEQSVRILQRLRDLGTTVIMATHRPEIQSLCDRTISLSPQQGGQMPMETAPNGMTSRPPINRERFQ</sequence>
<accession>A0A371XJX9</accession>
<evidence type="ECO:0000256" key="7">
    <source>
        <dbReference type="SAM" id="MobiDB-lite"/>
    </source>
</evidence>
<feature type="region of interest" description="Disordered" evidence="7">
    <location>
        <begin position="932"/>
        <end position="959"/>
    </location>
</feature>
<evidence type="ECO:0000259" key="9">
    <source>
        <dbReference type="PROSITE" id="PS50893"/>
    </source>
</evidence>
<evidence type="ECO:0000313" key="12">
    <source>
        <dbReference type="Proteomes" id="UP000262379"/>
    </source>
</evidence>
<dbReference type="InterPro" id="IPR039421">
    <property type="entry name" value="Type_1_exporter"/>
</dbReference>
<evidence type="ECO:0000256" key="4">
    <source>
        <dbReference type="ARBA" id="ARBA00022840"/>
    </source>
</evidence>
<dbReference type="SUPFAM" id="SSF90123">
    <property type="entry name" value="ABC transporter transmembrane region"/>
    <property type="match status" value="1"/>
</dbReference>
<dbReference type="PANTHER" id="PTHR24221:SF654">
    <property type="entry name" value="ATP-BINDING CASSETTE SUB-FAMILY B MEMBER 6"/>
    <property type="match status" value="1"/>
</dbReference>
<comment type="caution">
    <text evidence="11">The sequence shown here is derived from an EMBL/GenBank/DDBJ whole genome shotgun (WGS) entry which is preliminary data.</text>
</comment>
<evidence type="ECO:0000256" key="3">
    <source>
        <dbReference type="ARBA" id="ARBA00022741"/>
    </source>
</evidence>
<keyword evidence="12" id="KW-1185">Reference proteome</keyword>
<feature type="domain" description="ABC transmembrane type-1" evidence="10">
    <location>
        <begin position="449"/>
        <end position="691"/>
    </location>
</feature>
<evidence type="ECO:0000259" key="10">
    <source>
        <dbReference type="PROSITE" id="PS50929"/>
    </source>
</evidence>
<dbReference type="Gene3D" id="2.60.120.380">
    <property type="match status" value="1"/>
</dbReference>
<keyword evidence="6 8" id="KW-0472">Membrane</keyword>
<dbReference type="RefSeq" id="WP_116622167.1">
    <property type="nucleotide sequence ID" value="NZ_QURN01000001.1"/>
</dbReference>
<dbReference type="AlphaFoldDB" id="A0A371XJX9"/>
<feature type="transmembrane region" description="Helical" evidence="8">
    <location>
        <begin position="646"/>
        <end position="675"/>
    </location>
</feature>
<dbReference type="InterPro" id="IPR003593">
    <property type="entry name" value="AAA+_ATPase"/>
</dbReference>
<reference evidence="12" key="1">
    <citation type="submission" date="2018-08" db="EMBL/GenBank/DDBJ databases">
        <authorList>
            <person name="Im W.T."/>
        </authorList>
    </citation>
    <scope>NUCLEOTIDE SEQUENCE [LARGE SCALE GENOMIC DNA]</scope>
    <source>
        <strain evidence="12">LA-28</strain>
    </source>
</reference>
<dbReference type="SMART" id="SM00382">
    <property type="entry name" value="AAA"/>
    <property type="match status" value="1"/>
</dbReference>
<dbReference type="SUPFAM" id="SSF89260">
    <property type="entry name" value="Collagen-binding domain"/>
    <property type="match status" value="1"/>
</dbReference>
<evidence type="ECO:0000256" key="6">
    <source>
        <dbReference type="ARBA" id="ARBA00023136"/>
    </source>
</evidence>
<dbReference type="Gene3D" id="1.20.1560.10">
    <property type="entry name" value="ABC transporter type 1, transmembrane domain"/>
    <property type="match status" value="1"/>
</dbReference>
<dbReference type="GO" id="GO:0005886">
    <property type="term" value="C:plasma membrane"/>
    <property type="evidence" value="ECO:0007669"/>
    <property type="project" value="UniProtKB-SubCell"/>
</dbReference>
<organism evidence="11 12">
    <name type="scientific">Mesorhizobium denitrificans</name>
    <dbReference type="NCBI Taxonomy" id="2294114"/>
    <lineage>
        <taxon>Bacteria</taxon>
        <taxon>Pseudomonadati</taxon>
        <taxon>Pseudomonadota</taxon>
        <taxon>Alphaproteobacteria</taxon>
        <taxon>Hyphomicrobiales</taxon>
        <taxon>Phyllobacteriaceae</taxon>
        <taxon>Mesorhizobium</taxon>
    </lineage>
</organism>
<dbReference type="InterPro" id="IPR027417">
    <property type="entry name" value="P-loop_NTPase"/>
</dbReference>
<evidence type="ECO:0000256" key="2">
    <source>
        <dbReference type="ARBA" id="ARBA00022692"/>
    </source>
</evidence>
<dbReference type="Pfam" id="PF00005">
    <property type="entry name" value="ABC_tran"/>
    <property type="match status" value="1"/>
</dbReference>
<keyword evidence="5 8" id="KW-1133">Transmembrane helix</keyword>
<dbReference type="EMBL" id="QURN01000001">
    <property type="protein sequence ID" value="RFC69546.1"/>
    <property type="molecule type" value="Genomic_DNA"/>
</dbReference>
<evidence type="ECO:0000256" key="1">
    <source>
        <dbReference type="ARBA" id="ARBA00004651"/>
    </source>
</evidence>
<dbReference type="SUPFAM" id="SSF52540">
    <property type="entry name" value="P-loop containing nucleoside triphosphate hydrolases"/>
    <property type="match status" value="1"/>
</dbReference>
<feature type="transmembrane region" description="Helical" evidence="8">
    <location>
        <begin position="531"/>
        <end position="554"/>
    </location>
</feature>
<dbReference type="PROSITE" id="PS50929">
    <property type="entry name" value="ABC_TM1F"/>
    <property type="match status" value="1"/>
</dbReference>
<dbReference type="PANTHER" id="PTHR24221">
    <property type="entry name" value="ATP-BINDING CASSETTE SUB-FAMILY B"/>
    <property type="match status" value="1"/>
</dbReference>
<dbReference type="InterPro" id="IPR003439">
    <property type="entry name" value="ABC_transporter-like_ATP-bd"/>
</dbReference>
<keyword evidence="4 11" id="KW-0067">ATP-binding</keyword>
<evidence type="ECO:0000256" key="8">
    <source>
        <dbReference type="SAM" id="Phobius"/>
    </source>
</evidence>
<protein>
    <submittedName>
        <fullName evidence="11">ATP-binding cassette domain-containing protein</fullName>
    </submittedName>
</protein>
<comment type="subcellular location">
    <subcellularLocation>
        <location evidence="1">Cell membrane</location>
        <topology evidence="1">Multi-pass membrane protein</topology>
    </subcellularLocation>
</comment>
<proteinExistence type="predicted"/>
<dbReference type="PROSITE" id="PS50893">
    <property type="entry name" value="ABC_TRANSPORTER_2"/>
    <property type="match status" value="1"/>
</dbReference>
<gene>
    <name evidence="11" type="ORF">DY251_02135</name>
</gene>
<evidence type="ECO:0000256" key="5">
    <source>
        <dbReference type="ARBA" id="ARBA00022989"/>
    </source>
</evidence>
<dbReference type="Pfam" id="PF00664">
    <property type="entry name" value="ABC_membrane"/>
    <property type="match status" value="1"/>
</dbReference>
<name>A0A371XJX9_9HYPH</name>
<dbReference type="GO" id="GO:0016887">
    <property type="term" value="F:ATP hydrolysis activity"/>
    <property type="evidence" value="ECO:0007669"/>
    <property type="project" value="InterPro"/>
</dbReference>
<feature type="domain" description="ABC transporter" evidence="9">
    <location>
        <begin position="732"/>
        <end position="957"/>
    </location>
</feature>
<keyword evidence="3" id="KW-0547">Nucleotide-binding</keyword>
<dbReference type="InterPro" id="IPR011527">
    <property type="entry name" value="ABC1_TM_dom"/>
</dbReference>
<dbReference type="Gene3D" id="3.40.50.300">
    <property type="entry name" value="P-loop containing nucleotide triphosphate hydrolases"/>
    <property type="match status" value="1"/>
</dbReference>
<dbReference type="InterPro" id="IPR036640">
    <property type="entry name" value="ABC1_TM_sf"/>
</dbReference>
<dbReference type="Proteomes" id="UP000262379">
    <property type="component" value="Unassembled WGS sequence"/>
</dbReference>
<keyword evidence="2 8" id="KW-0812">Transmembrane</keyword>
<dbReference type="GO" id="GO:0005524">
    <property type="term" value="F:ATP binding"/>
    <property type="evidence" value="ECO:0007669"/>
    <property type="project" value="UniProtKB-KW"/>
</dbReference>
<evidence type="ECO:0000313" key="11">
    <source>
        <dbReference type="EMBL" id="RFC69546.1"/>
    </source>
</evidence>